<dbReference type="InterPro" id="IPR028098">
    <property type="entry name" value="Glyco_trans_4-like_N"/>
</dbReference>
<dbReference type="Pfam" id="PF00534">
    <property type="entry name" value="Glycos_transf_1"/>
    <property type="match status" value="1"/>
</dbReference>
<evidence type="ECO:0000259" key="3">
    <source>
        <dbReference type="Pfam" id="PF00534"/>
    </source>
</evidence>
<evidence type="ECO:0000313" key="5">
    <source>
        <dbReference type="EMBL" id="PKV95753.1"/>
    </source>
</evidence>
<reference evidence="5 6" key="1">
    <citation type="submission" date="2017-12" db="EMBL/GenBank/DDBJ databases">
        <title>Sequencing the genomes of 1000 Actinobacteria strains.</title>
        <authorList>
            <person name="Klenk H.-P."/>
        </authorList>
    </citation>
    <scope>NUCLEOTIDE SEQUENCE [LARGE SCALE GENOMIC DNA]</scope>
    <source>
        <strain evidence="5 6">DSM 45165</strain>
    </source>
</reference>
<dbReference type="PANTHER" id="PTHR45947">
    <property type="entry name" value="SULFOQUINOVOSYL TRANSFERASE SQD2"/>
    <property type="match status" value="1"/>
</dbReference>
<dbReference type="Gene3D" id="3.40.50.2000">
    <property type="entry name" value="Glycogen Phosphorylase B"/>
    <property type="match status" value="2"/>
</dbReference>
<dbReference type="InterPro" id="IPR001296">
    <property type="entry name" value="Glyco_trans_1"/>
</dbReference>
<sequence length="387" mass="42393">MRVLHVITGLDVGGAELQVRMLLQHTRNDAEVLALYNPAKVAAMIREDGGRVRDLRMRRNTELSAVLRLARLISTEKIDVVHVHLYRACLYGRVAAWLARTPVVVTSEHSIGETHIERRRMTAGVRALYLATDLFSDATIAVSETVRERLVKWGVRERKIVTIPNGLEFEGLVFDPVRRRDARSGFGIDQDAFVLGVMGRLDAAKRIEIAIEAAAPLLGEKCKMLIVGQGADRERLEGIAAVVGVADHVLFAGYQADGLAMLSALDLYVSTSAQETFGLSVLEALANGMPALFTACPALDGIATERARQVPGGVADLRAEIRKEIEAGPRPRETVPAVVDRYGMASVAARIDDLYDDLAAARRKRFRLRRRPSGPAIGGDRAHVRAR</sequence>
<comment type="caution">
    <text evidence="5">The sequence shown here is derived from an EMBL/GenBank/DDBJ whole genome shotgun (WGS) entry which is preliminary data.</text>
</comment>
<evidence type="ECO:0000256" key="2">
    <source>
        <dbReference type="ARBA" id="ARBA00022679"/>
    </source>
</evidence>
<keyword evidence="6" id="KW-1185">Reference proteome</keyword>
<keyword evidence="1" id="KW-0328">Glycosyltransferase</keyword>
<evidence type="ECO:0000259" key="4">
    <source>
        <dbReference type="Pfam" id="PF13439"/>
    </source>
</evidence>
<dbReference type="OrthoDB" id="3646807at2"/>
<dbReference type="EMBL" id="PJMY01000003">
    <property type="protein sequence ID" value="PKV95753.1"/>
    <property type="molecule type" value="Genomic_DNA"/>
</dbReference>
<feature type="domain" description="Glycosyltransferase subfamily 4-like N-terminal" evidence="4">
    <location>
        <begin position="12"/>
        <end position="168"/>
    </location>
</feature>
<keyword evidence="2" id="KW-0808">Transferase</keyword>
<organism evidence="5 6">
    <name type="scientific">Amycolatopsis echigonensis</name>
    <dbReference type="NCBI Taxonomy" id="2576905"/>
    <lineage>
        <taxon>Bacteria</taxon>
        <taxon>Bacillati</taxon>
        <taxon>Actinomycetota</taxon>
        <taxon>Actinomycetes</taxon>
        <taxon>Pseudonocardiales</taxon>
        <taxon>Pseudonocardiaceae</taxon>
        <taxon>Amycolatopsis</taxon>
    </lineage>
</organism>
<evidence type="ECO:0000313" key="6">
    <source>
        <dbReference type="Proteomes" id="UP000233750"/>
    </source>
</evidence>
<proteinExistence type="predicted"/>
<name>A0A2N3WPJ1_9PSEU</name>
<evidence type="ECO:0000256" key="1">
    <source>
        <dbReference type="ARBA" id="ARBA00022676"/>
    </source>
</evidence>
<dbReference type="Proteomes" id="UP000233750">
    <property type="component" value="Unassembled WGS sequence"/>
</dbReference>
<dbReference type="InterPro" id="IPR050194">
    <property type="entry name" value="Glycosyltransferase_grp1"/>
</dbReference>
<dbReference type="GO" id="GO:0016757">
    <property type="term" value="F:glycosyltransferase activity"/>
    <property type="evidence" value="ECO:0007669"/>
    <property type="project" value="UniProtKB-KW"/>
</dbReference>
<dbReference type="AlphaFoldDB" id="A0A2N3WPJ1"/>
<dbReference type="SUPFAM" id="SSF53756">
    <property type="entry name" value="UDP-Glycosyltransferase/glycogen phosphorylase"/>
    <property type="match status" value="1"/>
</dbReference>
<protein>
    <submittedName>
        <fullName evidence="5">Glycosyltransferase involved in cell wall biosynthesis</fullName>
    </submittedName>
</protein>
<dbReference type="Pfam" id="PF13439">
    <property type="entry name" value="Glyco_transf_4"/>
    <property type="match status" value="1"/>
</dbReference>
<dbReference type="PANTHER" id="PTHR45947:SF3">
    <property type="entry name" value="SULFOQUINOVOSYL TRANSFERASE SQD2"/>
    <property type="match status" value="1"/>
</dbReference>
<gene>
    <name evidence="5" type="ORF">ATK30_6683</name>
</gene>
<dbReference type="GO" id="GO:1901137">
    <property type="term" value="P:carbohydrate derivative biosynthetic process"/>
    <property type="evidence" value="ECO:0007669"/>
    <property type="project" value="UniProtKB-ARBA"/>
</dbReference>
<feature type="domain" description="Glycosyl transferase family 1" evidence="3">
    <location>
        <begin position="181"/>
        <end position="305"/>
    </location>
</feature>
<dbReference type="RefSeq" id="WP_101438705.1">
    <property type="nucleotide sequence ID" value="NZ_PJMY01000003.1"/>
</dbReference>
<accession>A0A2N3WPJ1</accession>